<organism evidence="1 2">
    <name type="scientific">Micromonospora halotolerans</name>
    <dbReference type="NCBI Taxonomy" id="709879"/>
    <lineage>
        <taxon>Bacteria</taxon>
        <taxon>Bacillati</taxon>
        <taxon>Actinomycetota</taxon>
        <taxon>Actinomycetes</taxon>
        <taxon>Micromonosporales</taxon>
        <taxon>Micromonosporaceae</taxon>
        <taxon>Micromonospora</taxon>
    </lineage>
</organism>
<protein>
    <submittedName>
        <fullName evidence="1">Uncharacterized protein</fullName>
    </submittedName>
</protein>
<proteinExistence type="predicted"/>
<keyword evidence="2" id="KW-1185">Reference proteome</keyword>
<dbReference type="Proteomes" id="UP001303001">
    <property type="component" value="Chromosome"/>
</dbReference>
<dbReference type="RefSeq" id="WP_313721159.1">
    <property type="nucleotide sequence ID" value="NZ_CP134876.1"/>
</dbReference>
<gene>
    <name evidence="1" type="ORF">RMN56_29705</name>
</gene>
<evidence type="ECO:0000313" key="1">
    <source>
        <dbReference type="EMBL" id="WNM39245.1"/>
    </source>
</evidence>
<name>A0ABY9ZVM1_9ACTN</name>
<accession>A0ABY9ZVM1</accession>
<evidence type="ECO:0000313" key="2">
    <source>
        <dbReference type="Proteomes" id="UP001303001"/>
    </source>
</evidence>
<reference evidence="1 2" key="1">
    <citation type="submission" date="2023-09" db="EMBL/GenBank/DDBJ databases">
        <title>Micromonospora halotolerans DSM 45598 genome sequence.</title>
        <authorList>
            <person name="Mo P."/>
        </authorList>
    </citation>
    <scope>NUCLEOTIDE SEQUENCE [LARGE SCALE GENOMIC DNA]</scope>
    <source>
        <strain evidence="1 2">DSM 45598</strain>
    </source>
</reference>
<dbReference type="EMBL" id="CP134876">
    <property type="protein sequence ID" value="WNM39245.1"/>
    <property type="molecule type" value="Genomic_DNA"/>
</dbReference>
<sequence length="150" mass="16064">MVVSDFCSDGRPTNRTATIATSAISVNVVLFGLAIAGATNRGTYQLAQHYGTEVAVTLGESCWENSNVRSKVYNATCDGVTWFIDGETVPGKLLVGPGEVRDSERTASMTDESITAYAYGNEAYTEAYTDDRSPLYPLGLVPRAPAKSDH</sequence>